<gene>
    <name evidence="11" type="ORF">BH720_13530</name>
</gene>
<keyword evidence="4 9" id="KW-0547">Nucleotide-binding</keyword>
<feature type="domain" description="Protein kinase" evidence="10">
    <location>
        <begin position="16"/>
        <end position="278"/>
    </location>
</feature>
<comment type="catalytic activity">
    <reaction evidence="7">
        <text>L-threonyl-[protein] + ATP = O-phospho-L-threonyl-[protein] + ADP + H(+)</text>
        <dbReference type="Rhea" id="RHEA:46608"/>
        <dbReference type="Rhea" id="RHEA-COMP:11060"/>
        <dbReference type="Rhea" id="RHEA-COMP:11605"/>
        <dbReference type="ChEBI" id="CHEBI:15378"/>
        <dbReference type="ChEBI" id="CHEBI:30013"/>
        <dbReference type="ChEBI" id="CHEBI:30616"/>
        <dbReference type="ChEBI" id="CHEBI:61977"/>
        <dbReference type="ChEBI" id="CHEBI:456216"/>
        <dbReference type="EC" id="2.7.11.1"/>
    </reaction>
</comment>
<dbReference type="InterPro" id="IPR011009">
    <property type="entry name" value="Kinase-like_dom_sf"/>
</dbReference>
<dbReference type="EC" id="2.7.11.1" evidence="1"/>
<feature type="binding site" evidence="9">
    <location>
        <position position="47"/>
    </location>
    <ligand>
        <name>ATP</name>
        <dbReference type="ChEBI" id="CHEBI:30616"/>
    </ligand>
</feature>
<dbReference type="PANTHER" id="PTHR24363:SF0">
    <property type="entry name" value="SERINE_THREONINE KINASE LIKE DOMAIN CONTAINING 1"/>
    <property type="match status" value="1"/>
</dbReference>
<evidence type="ECO:0000256" key="3">
    <source>
        <dbReference type="ARBA" id="ARBA00022679"/>
    </source>
</evidence>
<dbReference type="PANTHER" id="PTHR24363">
    <property type="entry name" value="SERINE/THREONINE PROTEIN KINASE"/>
    <property type="match status" value="1"/>
</dbReference>
<evidence type="ECO:0000256" key="6">
    <source>
        <dbReference type="ARBA" id="ARBA00022840"/>
    </source>
</evidence>
<keyword evidence="3" id="KW-0808">Transferase</keyword>
<keyword evidence="2" id="KW-0723">Serine/threonine-protein kinase</keyword>
<evidence type="ECO:0000259" key="10">
    <source>
        <dbReference type="PROSITE" id="PS50011"/>
    </source>
</evidence>
<keyword evidence="5" id="KW-0418">Kinase</keyword>
<evidence type="ECO:0000256" key="7">
    <source>
        <dbReference type="ARBA" id="ARBA00047899"/>
    </source>
</evidence>
<dbReference type="Gene3D" id="1.10.510.10">
    <property type="entry name" value="Transferase(Phosphotransferase) domain 1"/>
    <property type="match status" value="1"/>
</dbReference>
<dbReference type="STRING" id="1781255.BH720_13530"/>
<comment type="catalytic activity">
    <reaction evidence="8">
        <text>L-seryl-[protein] + ATP = O-phospho-L-seryl-[protein] + ADP + H(+)</text>
        <dbReference type="Rhea" id="RHEA:17989"/>
        <dbReference type="Rhea" id="RHEA-COMP:9863"/>
        <dbReference type="Rhea" id="RHEA-COMP:11604"/>
        <dbReference type="ChEBI" id="CHEBI:15378"/>
        <dbReference type="ChEBI" id="CHEBI:29999"/>
        <dbReference type="ChEBI" id="CHEBI:30616"/>
        <dbReference type="ChEBI" id="CHEBI:83421"/>
        <dbReference type="ChEBI" id="CHEBI:456216"/>
        <dbReference type="EC" id="2.7.11.1"/>
    </reaction>
</comment>
<dbReference type="InterPro" id="IPR017441">
    <property type="entry name" value="Protein_kinase_ATP_BS"/>
</dbReference>
<organism evidence="11">
    <name type="scientific">Desertifilum tharense IPPAS B-1220</name>
    <dbReference type="NCBI Taxonomy" id="1781255"/>
    <lineage>
        <taxon>Bacteria</taxon>
        <taxon>Bacillati</taxon>
        <taxon>Cyanobacteriota</taxon>
        <taxon>Cyanophyceae</taxon>
        <taxon>Desertifilales</taxon>
        <taxon>Desertifilaceae</taxon>
        <taxon>Desertifilum</taxon>
    </lineage>
</organism>
<evidence type="ECO:0000256" key="4">
    <source>
        <dbReference type="ARBA" id="ARBA00022741"/>
    </source>
</evidence>
<dbReference type="CDD" id="cd14014">
    <property type="entry name" value="STKc_PknB_like"/>
    <property type="match status" value="1"/>
</dbReference>
<evidence type="ECO:0000256" key="5">
    <source>
        <dbReference type="ARBA" id="ARBA00022777"/>
    </source>
</evidence>
<dbReference type="GO" id="GO:0005524">
    <property type="term" value="F:ATP binding"/>
    <property type="evidence" value="ECO:0007669"/>
    <property type="project" value="UniProtKB-UniRule"/>
</dbReference>
<dbReference type="GO" id="GO:0004674">
    <property type="term" value="F:protein serine/threonine kinase activity"/>
    <property type="evidence" value="ECO:0007669"/>
    <property type="project" value="UniProtKB-KW"/>
</dbReference>
<comment type="caution">
    <text evidence="11">The sequence shown here is derived from an EMBL/GenBank/DDBJ whole genome shotgun (WGS) entry which is preliminary data.</text>
</comment>
<evidence type="ECO:0000313" key="11">
    <source>
        <dbReference type="EMBL" id="OEJ74591.1"/>
    </source>
</evidence>
<dbReference type="Pfam" id="PF00069">
    <property type="entry name" value="Pkinase"/>
    <property type="match status" value="1"/>
</dbReference>
<keyword evidence="6 9" id="KW-0067">ATP-binding</keyword>
<dbReference type="SMART" id="SM00220">
    <property type="entry name" value="S_TKc"/>
    <property type="match status" value="1"/>
</dbReference>
<name>A0A1E5QJ05_9CYAN</name>
<evidence type="ECO:0000256" key="2">
    <source>
        <dbReference type="ARBA" id="ARBA00022527"/>
    </source>
</evidence>
<proteinExistence type="predicted"/>
<evidence type="ECO:0000256" key="8">
    <source>
        <dbReference type="ARBA" id="ARBA00048679"/>
    </source>
</evidence>
<dbReference type="Gene3D" id="3.30.200.20">
    <property type="entry name" value="Phosphorylase Kinase, domain 1"/>
    <property type="match status" value="1"/>
</dbReference>
<dbReference type="EMBL" id="MJGC01000064">
    <property type="protein sequence ID" value="OEJ74591.1"/>
    <property type="molecule type" value="Genomic_DNA"/>
</dbReference>
<dbReference type="AlphaFoldDB" id="A0A1E5QJ05"/>
<dbReference type="RefSeq" id="WP_069967748.1">
    <property type="nucleotide sequence ID" value="NZ_CM124774.1"/>
</dbReference>
<dbReference type="SUPFAM" id="SSF56112">
    <property type="entry name" value="Protein kinase-like (PK-like)"/>
    <property type="match status" value="1"/>
</dbReference>
<evidence type="ECO:0000256" key="1">
    <source>
        <dbReference type="ARBA" id="ARBA00012513"/>
    </source>
</evidence>
<dbReference type="PROSITE" id="PS00107">
    <property type="entry name" value="PROTEIN_KINASE_ATP"/>
    <property type="match status" value="1"/>
</dbReference>
<dbReference type="PROSITE" id="PS00108">
    <property type="entry name" value="PROTEIN_KINASE_ST"/>
    <property type="match status" value="1"/>
</dbReference>
<dbReference type="PROSITE" id="PS50011">
    <property type="entry name" value="PROTEIN_KINASE_DOM"/>
    <property type="match status" value="1"/>
</dbReference>
<reference evidence="11" key="1">
    <citation type="submission" date="2016-09" db="EMBL/GenBank/DDBJ databases">
        <title>Draft genome of thermotolerant cyanobacterium Desertifilum sp. strain IPPAS B-1220.</title>
        <authorList>
            <person name="Sinetova M.A."/>
            <person name="Bolakhan K."/>
            <person name="Zayadan B.K."/>
            <person name="Mironov K.S."/>
            <person name="Ustinova V."/>
            <person name="Kupriyanova E.V."/>
            <person name="Sidorov R.A."/>
            <person name="Skrypnik A.N."/>
            <person name="Gogoleva N.E."/>
            <person name="Gogolev Y.V."/>
            <person name="Los D.A."/>
        </authorList>
    </citation>
    <scope>NUCLEOTIDE SEQUENCE [LARGE SCALE GENOMIC DNA]</scope>
    <source>
        <strain evidence="11">IPPAS B-1220</strain>
    </source>
</reference>
<sequence length="467" mass="52413">MIAGKMVDSLLLNHRYRIIRSLGVGGFGETFLAEDTQMPSKRRCAIKQLKPILDNPQADRIARQRFTREATVLERLGELNPQIPQLYAYFQDNGYFYLVQEWIEGLTLSQQVLLKGIFSENAVRRILLSLLAVLQQVHSQQIVHRDIKPDNIILRQSDGQPVLIDFGAVKEAMGTHLSPQGQYIPSIVIGTPGYMPAEQALGRPIYSSDLYSLGLTAIYLLTGKTPQQLSVHPATHQIQWRRDAPQVSAAFASVLDRAIQPVGSDRFYTASQMLQALLQQSLVSLGSTRVISPSNNGGDRVQRTVSSGSISRLQFLIPLSIAASIWGGFFLRGIISTPLTQVSSTPLTVQPETTDSSEKLPVATSIPTAIAPETEVRYPISEIVPDVSSVAIAQPILEQTLDEIADRIFYQRYPQLQNRKIQPHETALIQEWHQIRQCEAIVDYHFYQKYPERQNRKIVRGEKDLHQ</sequence>
<evidence type="ECO:0000256" key="9">
    <source>
        <dbReference type="PROSITE-ProRule" id="PRU10141"/>
    </source>
</evidence>
<protein>
    <recommendedName>
        <fullName evidence="1">non-specific serine/threonine protein kinase</fullName>
        <ecNumber evidence="1">2.7.11.1</ecNumber>
    </recommendedName>
</protein>
<dbReference type="InterPro" id="IPR008271">
    <property type="entry name" value="Ser/Thr_kinase_AS"/>
</dbReference>
<dbReference type="InterPro" id="IPR000719">
    <property type="entry name" value="Prot_kinase_dom"/>
</dbReference>
<accession>A0A1E5QJ05</accession>